<feature type="compositionally biased region" description="Gly residues" evidence="2">
    <location>
        <begin position="372"/>
        <end position="393"/>
    </location>
</feature>
<dbReference type="Proteomes" id="UP000286931">
    <property type="component" value="Unassembled WGS sequence"/>
</dbReference>
<feature type="transmembrane region" description="Helical" evidence="3">
    <location>
        <begin position="44"/>
        <end position="67"/>
    </location>
</feature>
<feature type="domain" description="Cell envelope-related transcriptional attenuator" evidence="4">
    <location>
        <begin position="119"/>
        <end position="274"/>
    </location>
</feature>
<evidence type="ECO:0000313" key="6">
    <source>
        <dbReference type="Proteomes" id="UP000286931"/>
    </source>
</evidence>
<evidence type="ECO:0000256" key="2">
    <source>
        <dbReference type="SAM" id="MobiDB-lite"/>
    </source>
</evidence>
<evidence type="ECO:0000256" key="1">
    <source>
        <dbReference type="ARBA" id="ARBA00006068"/>
    </source>
</evidence>
<keyword evidence="6" id="KW-1185">Reference proteome</keyword>
<sequence length="426" mass="44473">MQDRDETSPGAAAVPGASAEEPGPESPSRIERRAHDRRRRRRRVLTWIGGGLVAVLIAAGGFGWWLYERLNGNIRTQDFADQLTDRPPPTGALNVLLVGSDSRAGDNSEYGRDDGGSQRSDTTILLHVPQGRKSATAVSFPRDLMVDVPSCRTTSGGTQRAYFGQFNSAMEVGGVPCVAATVERLTGARIDHQITIDFIGFKKVVDALGGVPMHIARPIDDKAAHLQLPAGDVTLDGEQALGFVRVRKSLGDGSDIQRIERQQEFLKALIKKVQGENLLTNPAKAYNVMDAATKAITTDSGINTLVSLYDFANGLRGIPLEKIDFVTTPLTDYAPDPNRVALKQPDAAHLFTALRDGAQAPTPTGTARPTDGTGGADAFGGNGTGSGTSGTGSTGTARPGAGSTGSGRSGSSGGAGAGTNQGTAGR</sequence>
<dbReference type="RefSeq" id="WP_246127250.1">
    <property type="nucleotide sequence ID" value="NZ_BIFH01000043.1"/>
</dbReference>
<reference evidence="5 6" key="1">
    <citation type="submission" date="2018-12" db="EMBL/GenBank/DDBJ databases">
        <title>Draft genome sequence of Embleya hyalina NBRC 13850T.</title>
        <authorList>
            <person name="Komaki H."/>
            <person name="Hosoyama A."/>
            <person name="Kimura A."/>
            <person name="Ichikawa N."/>
            <person name="Tamura T."/>
        </authorList>
    </citation>
    <scope>NUCLEOTIDE SEQUENCE [LARGE SCALE GENOMIC DNA]</scope>
    <source>
        <strain evidence="5 6">NBRC 13850</strain>
    </source>
</reference>
<comment type="similarity">
    <text evidence="1">Belongs to the LytR/CpsA/Psr (LCP) family.</text>
</comment>
<name>A0A401Z275_9ACTN</name>
<feature type="region of interest" description="Disordered" evidence="2">
    <location>
        <begin position="1"/>
        <end position="36"/>
    </location>
</feature>
<protein>
    <submittedName>
        <fullName evidence="5">Transcriptional regulator</fullName>
    </submittedName>
</protein>
<comment type="caution">
    <text evidence="5">The sequence shown here is derived from an EMBL/GenBank/DDBJ whole genome shotgun (WGS) entry which is preliminary data.</text>
</comment>
<evidence type="ECO:0000256" key="3">
    <source>
        <dbReference type="SAM" id="Phobius"/>
    </source>
</evidence>
<dbReference type="AlphaFoldDB" id="A0A401Z275"/>
<dbReference type="PANTHER" id="PTHR33392">
    <property type="entry name" value="POLYISOPRENYL-TEICHOIC ACID--PEPTIDOGLYCAN TEICHOIC ACID TRANSFERASE TAGU"/>
    <property type="match status" value="1"/>
</dbReference>
<dbReference type="EMBL" id="BIFH01000043">
    <property type="protein sequence ID" value="GCE00881.1"/>
    <property type="molecule type" value="Genomic_DNA"/>
</dbReference>
<evidence type="ECO:0000313" key="5">
    <source>
        <dbReference type="EMBL" id="GCE00881.1"/>
    </source>
</evidence>
<evidence type="ECO:0000259" key="4">
    <source>
        <dbReference type="Pfam" id="PF03816"/>
    </source>
</evidence>
<keyword evidence="3" id="KW-0472">Membrane</keyword>
<dbReference type="PANTHER" id="PTHR33392:SF6">
    <property type="entry name" value="POLYISOPRENYL-TEICHOIC ACID--PEPTIDOGLYCAN TEICHOIC ACID TRANSFERASE TAGU"/>
    <property type="match status" value="1"/>
</dbReference>
<proteinExistence type="inferred from homology"/>
<feature type="compositionally biased region" description="Low complexity" evidence="2">
    <location>
        <begin position="8"/>
        <end position="21"/>
    </location>
</feature>
<keyword evidence="3" id="KW-1133">Transmembrane helix</keyword>
<gene>
    <name evidence="5" type="ORF">EHYA_08608</name>
</gene>
<dbReference type="NCBIfam" id="TIGR00350">
    <property type="entry name" value="lytR_cpsA_psr"/>
    <property type="match status" value="1"/>
</dbReference>
<keyword evidence="3" id="KW-0812">Transmembrane</keyword>
<dbReference type="Gene3D" id="3.40.630.190">
    <property type="entry name" value="LCP protein"/>
    <property type="match status" value="1"/>
</dbReference>
<accession>A0A401Z275</accession>
<feature type="compositionally biased region" description="Gly residues" evidence="2">
    <location>
        <begin position="402"/>
        <end position="426"/>
    </location>
</feature>
<feature type="region of interest" description="Disordered" evidence="2">
    <location>
        <begin position="354"/>
        <end position="426"/>
    </location>
</feature>
<dbReference type="Pfam" id="PF03816">
    <property type="entry name" value="LytR_cpsA_psr"/>
    <property type="match status" value="1"/>
</dbReference>
<dbReference type="InterPro" id="IPR004474">
    <property type="entry name" value="LytR_CpsA_psr"/>
</dbReference>
<dbReference type="InterPro" id="IPR050922">
    <property type="entry name" value="LytR/CpsA/Psr_CW_biosynth"/>
</dbReference>
<organism evidence="5 6">
    <name type="scientific">Embleya hyalina</name>
    <dbReference type="NCBI Taxonomy" id="516124"/>
    <lineage>
        <taxon>Bacteria</taxon>
        <taxon>Bacillati</taxon>
        <taxon>Actinomycetota</taxon>
        <taxon>Actinomycetes</taxon>
        <taxon>Kitasatosporales</taxon>
        <taxon>Streptomycetaceae</taxon>
        <taxon>Embleya</taxon>
    </lineage>
</organism>